<dbReference type="Gene3D" id="1.25.10.10">
    <property type="entry name" value="Leucine-rich Repeat Variant"/>
    <property type="match status" value="1"/>
</dbReference>
<dbReference type="Proteomes" id="UP000179807">
    <property type="component" value="Unassembled WGS sequence"/>
</dbReference>
<dbReference type="SMART" id="SM00028">
    <property type="entry name" value="TPR"/>
    <property type="match status" value="3"/>
</dbReference>
<dbReference type="SUPFAM" id="SSF48371">
    <property type="entry name" value="ARM repeat"/>
    <property type="match status" value="1"/>
</dbReference>
<evidence type="ECO:0000313" key="2">
    <source>
        <dbReference type="Proteomes" id="UP000179807"/>
    </source>
</evidence>
<evidence type="ECO:0008006" key="3">
    <source>
        <dbReference type="Google" id="ProtNLM"/>
    </source>
</evidence>
<reference evidence="1" key="1">
    <citation type="submission" date="2016-10" db="EMBL/GenBank/DDBJ databases">
        <authorList>
            <person name="Benchimol M."/>
            <person name="Almeida L.G."/>
            <person name="Vasconcelos A.T."/>
            <person name="Perreira-Neves A."/>
            <person name="Rosa I.A."/>
            <person name="Tasca T."/>
            <person name="Bogo M.R."/>
            <person name="de Souza W."/>
        </authorList>
    </citation>
    <scope>NUCLEOTIDE SEQUENCE [LARGE SCALE GENOMIC DNA]</scope>
    <source>
        <strain evidence="1">K</strain>
    </source>
</reference>
<dbReference type="VEuPathDB" id="TrichDB:TRFO_10641"/>
<dbReference type="SUPFAM" id="SSF48452">
    <property type="entry name" value="TPR-like"/>
    <property type="match status" value="1"/>
</dbReference>
<dbReference type="InterPro" id="IPR019734">
    <property type="entry name" value="TPR_rpt"/>
</dbReference>
<dbReference type="AlphaFoldDB" id="A0A1J4J7P6"/>
<keyword evidence="2" id="KW-1185">Reference proteome</keyword>
<organism evidence="1 2">
    <name type="scientific">Tritrichomonas foetus</name>
    <dbReference type="NCBI Taxonomy" id="1144522"/>
    <lineage>
        <taxon>Eukaryota</taxon>
        <taxon>Metamonada</taxon>
        <taxon>Parabasalia</taxon>
        <taxon>Tritrichomonadida</taxon>
        <taxon>Tritrichomonadidae</taxon>
        <taxon>Tritrichomonas</taxon>
    </lineage>
</organism>
<dbReference type="GeneID" id="94830282"/>
<dbReference type="RefSeq" id="XP_068348297.1">
    <property type="nucleotide sequence ID" value="XM_068495578.1"/>
</dbReference>
<accession>A0A1J4J7P6</accession>
<comment type="caution">
    <text evidence="1">The sequence shown here is derived from an EMBL/GenBank/DDBJ whole genome shotgun (WGS) entry which is preliminary data.</text>
</comment>
<gene>
    <name evidence="1" type="ORF">TRFO_10641</name>
</gene>
<proteinExistence type="predicted"/>
<dbReference type="InterPro" id="IPR011990">
    <property type="entry name" value="TPR-like_helical_dom_sf"/>
</dbReference>
<dbReference type="InterPro" id="IPR016024">
    <property type="entry name" value="ARM-type_fold"/>
</dbReference>
<protein>
    <recommendedName>
        <fullName evidence="3">TPR Domain containing protein</fullName>
    </recommendedName>
</protein>
<dbReference type="InterPro" id="IPR011989">
    <property type="entry name" value="ARM-like"/>
</dbReference>
<name>A0A1J4J7P6_9EUKA</name>
<sequence>MEAAETFLAKGIEQLNKQKYADAEKSFNEGLSKIEGKEKENLSFYCDLLIQRSLSEFHQENYDKAEEDANTVLEALKENNSDDLKRIQSLAYLRLGQIFEMRGRLLPCLREYARSAAIFPENDGQSNISRLFTEVGLPPISDAPEMAPFLKIANSILRDEELAQSLAESLKFIKKPGFDAPTFSSIGGCRIYYAVIQIYIDDPLILGICVQCLTVLAQKGSQDVWSGYPLIKTAFEKAVVNPPLFLLLVQLLQLTPPPLFEYMDKLDFIDPLCDGLTLDLTDDQTEAVMYLLFHLAGKEEQSKQIHNEGVTEICLKKRNHGSFMLLSKLCFVPEACQLAVKEGIIDWCLSILNDPKEKQKHLLLGALVLLPQTLLPENNPNIEKDGPLIYEKIVSAVYSTMMKNTKDSELISNGFATAIVCVPHVPQKIIEQKFIQAASVLLAVHNNDVKTAATILEFLFKLCQTAGADEVKKVNAVLPTAMKALSTHSSHFLVVEYGTGLAIYLGHEKRNELYKAALEILPKSELLQQMKSLLK</sequence>
<dbReference type="Gene3D" id="1.25.40.10">
    <property type="entry name" value="Tetratricopeptide repeat domain"/>
    <property type="match status" value="1"/>
</dbReference>
<dbReference type="EMBL" id="MLAK01001260">
    <property type="protein sequence ID" value="OHS95160.1"/>
    <property type="molecule type" value="Genomic_DNA"/>
</dbReference>
<evidence type="ECO:0000313" key="1">
    <source>
        <dbReference type="EMBL" id="OHS95160.1"/>
    </source>
</evidence>